<reference evidence="2" key="2">
    <citation type="submission" date="2019-05" db="EMBL/GenBank/DDBJ databases">
        <title>The Complete Genome of Xanthomonas Phage Pagan.</title>
        <authorList>
            <person name="Russo M."/>
            <person name="Le T."/>
            <person name="Moreland R."/>
            <person name="Gonzalez C."/>
            <person name="Liu M."/>
            <person name="Ramsey J."/>
        </authorList>
    </citation>
    <scope>NUCLEOTIDE SEQUENCE [LARGE SCALE GENOMIC DNA]</scope>
</reference>
<evidence type="ECO:0000313" key="2">
    <source>
        <dbReference type="Proteomes" id="UP000323559"/>
    </source>
</evidence>
<organism evidence="1 2">
    <name type="scientific">Xanthomonas phage Pagan</name>
    <dbReference type="NCBI Taxonomy" id="2591104"/>
    <lineage>
        <taxon>Viruses</taxon>
        <taxon>Duplodnaviria</taxon>
        <taxon>Heunggongvirae</taxon>
        <taxon>Uroviricota</taxon>
        <taxon>Caudoviricetes</taxon>
        <taxon>Autographivirales</taxon>
        <taxon>Autonotataviridae</taxon>
        <taxon>Gujervirinae</taxon>
        <taxon>Pradovirus</taxon>
        <taxon>Pradovirus pagan</taxon>
        <taxon>Pradovirus Xc10</taxon>
    </lineage>
</organism>
<name>A0A5B9N6F6_9CAUD</name>
<protein>
    <submittedName>
        <fullName evidence="1">Uncharacterized protein</fullName>
    </submittedName>
</protein>
<reference evidence="1 2" key="1">
    <citation type="journal article" date="2019" name="Microbiol. Resour. Announc.">
        <title>Complete Genome Sequence of Xanthomonas Phage Pagan.</title>
        <authorList>
            <person name="Russo M."/>
            <person name="Le T."/>
            <person name="Moreland R."/>
            <person name="Gonzalez C.F."/>
            <person name="Liu M."/>
            <person name="Ramsey J."/>
        </authorList>
    </citation>
    <scope>NUCLEOTIDE SEQUENCE [LARGE SCALE GENOMIC DNA]</scope>
</reference>
<accession>A0A5B9N6F6</accession>
<sequence>MCVLACACVCASPAGASQCTWVCACACLRVACGRACAAVRALAWAGAPAACMAGPCGLAEWLINLLRLVLDGWPGVWFNGVTGAATGLQEGRKGLDRCIPTCYHANRSCRRVRAICIVSAFWYTYSTQCRQPECRAIGTLSRH</sequence>
<dbReference type="Proteomes" id="UP000323559">
    <property type="component" value="Segment"/>
</dbReference>
<dbReference type="EMBL" id="MK903278">
    <property type="protein sequence ID" value="QEG09604.1"/>
    <property type="molecule type" value="Genomic_DNA"/>
</dbReference>
<keyword evidence="2" id="KW-1185">Reference proteome</keyword>
<evidence type="ECO:0000313" key="1">
    <source>
        <dbReference type="EMBL" id="QEG09604.1"/>
    </source>
</evidence>
<gene>
    <name evidence="1" type="ORF">CPT_Pagan_001</name>
</gene>
<proteinExistence type="predicted"/>